<dbReference type="EMBL" id="AWUE01013887">
    <property type="protein sequence ID" value="OMP05726.1"/>
    <property type="molecule type" value="Genomic_DNA"/>
</dbReference>
<protein>
    <submittedName>
        <fullName evidence="2">Ribonuclease H protein</fullName>
    </submittedName>
</protein>
<dbReference type="Pfam" id="PF13456">
    <property type="entry name" value="RVT_3"/>
    <property type="match status" value="1"/>
</dbReference>
<evidence type="ECO:0000313" key="2">
    <source>
        <dbReference type="EMBL" id="OMP05726.1"/>
    </source>
</evidence>
<name>A0A1R3KF59_9ROSI</name>
<dbReference type="AlphaFoldDB" id="A0A1R3KF59"/>
<reference evidence="3" key="1">
    <citation type="submission" date="2013-09" db="EMBL/GenBank/DDBJ databases">
        <title>Corchorus olitorius genome sequencing.</title>
        <authorList>
            <person name="Alam M."/>
            <person name="Haque M.S."/>
            <person name="Islam M.S."/>
            <person name="Emdad E.M."/>
            <person name="Islam M.M."/>
            <person name="Ahmed B."/>
            <person name="Halim A."/>
            <person name="Hossen Q.M.M."/>
            <person name="Hossain M.Z."/>
            <person name="Ahmed R."/>
            <person name="Khan M.M."/>
            <person name="Islam R."/>
            <person name="Rashid M.M."/>
            <person name="Khan S.A."/>
            <person name="Rahman M.S."/>
            <person name="Alam M."/>
            <person name="Yahiya A.S."/>
            <person name="Khan M.S."/>
            <person name="Azam M.S."/>
            <person name="Haque T."/>
            <person name="Lashkar M.Z.H."/>
            <person name="Akhand A.I."/>
            <person name="Morshed G."/>
            <person name="Roy S."/>
            <person name="Uddin K.S."/>
            <person name="Rabeya T."/>
            <person name="Hossain A.S."/>
            <person name="Chowdhury A."/>
            <person name="Snigdha A.R."/>
            <person name="Mortoza M.S."/>
            <person name="Matin S.A."/>
            <person name="Hoque S.M.E."/>
            <person name="Islam M.K."/>
            <person name="Roy D.K."/>
            <person name="Haider R."/>
            <person name="Moosa M.M."/>
            <person name="Elias S.M."/>
            <person name="Hasan A.M."/>
            <person name="Jahan S."/>
            <person name="Shafiuddin M."/>
            <person name="Mahmood N."/>
            <person name="Shommy N.S."/>
        </authorList>
    </citation>
    <scope>NUCLEOTIDE SEQUENCE [LARGE SCALE GENOMIC DNA]</scope>
    <source>
        <strain evidence="3">cv. O-4</strain>
    </source>
</reference>
<feature type="domain" description="RNase H type-1" evidence="1">
    <location>
        <begin position="154"/>
        <end position="191"/>
    </location>
</feature>
<dbReference type="InterPro" id="IPR012337">
    <property type="entry name" value="RNaseH-like_sf"/>
</dbReference>
<dbReference type="OrthoDB" id="999432at2759"/>
<comment type="caution">
    <text evidence="2">The sequence shown here is derived from an EMBL/GenBank/DDBJ whole genome shotgun (WGS) entry which is preliminary data.</text>
</comment>
<proteinExistence type="predicted"/>
<dbReference type="SUPFAM" id="SSF53098">
    <property type="entry name" value="Ribonuclease H-like"/>
    <property type="match status" value="1"/>
</dbReference>
<keyword evidence="3" id="KW-1185">Reference proteome</keyword>
<evidence type="ECO:0000313" key="3">
    <source>
        <dbReference type="Proteomes" id="UP000187203"/>
    </source>
</evidence>
<organism evidence="2 3">
    <name type="scientific">Corchorus olitorius</name>
    <dbReference type="NCBI Taxonomy" id="93759"/>
    <lineage>
        <taxon>Eukaryota</taxon>
        <taxon>Viridiplantae</taxon>
        <taxon>Streptophyta</taxon>
        <taxon>Embryophyta</taxon>
        <taxon>Tracheophyta</taxon>
        <taxon>Spermatophyta</taxon>
        <taxon>Magnoliopsida</taxon>
        <taxon>eudicotyledons</taxon>
        <taxon>Gunneridae</taxon>
        <taxon>Pentapetalae</taxon>
        <taxon>rosids</taxon>
        <taxon>malvids</taxon>
        <taxon>Malvales</taxon>
        <taxon>Malvaceae</taxon>
        <taxon>Grewioideae</taxon>
        <taxon>Apeibeae</taxon>
        <taxon>Corchorus</taxon>
    </lineage>
</organism>
<gene>
    <name evidence="2" type="ORF">COLO4_08607</name>
</gene>
<dbReference type="GO" id="GO:0004523">
    <property type="term" value="F:RNA-DNA hybrid ribonuclease activity"/>
    <property type="evidence" value="ECO:0007669"/>
    <property type="project" value="InterPro"/>
</dbReference>
<dbReference type="InterPro" id="IPR002156">
    <property type="entry name" value="RNaseH_domain"/>
</dbReference>
<accession>A0A1R3KF59</accession>
<dbReference type="GO" id="GO:0003676">
    <property type="term" value="F:nucleic acid binding"/>
    <property type="evidence" value="ECO:0007669"/>
    <property type="project" value="InterPro"/>
</dbReference>
<sequence>MEGRDLIASDIQWQMSNGAHINIWEENWIPGLGKIERNNMDALPQTALRKVVEILNEDEKSWNLEGIRSLITDKSAEAIEMIPLGDQSKDDRLIWSHNVDGKYSVKSGYHTAKEHEVRQVKSGSSSSHMVSETLWKLIWQTPGPRKGINIMVKAKSATIAEALAVREGLNLAKDYGVQKLIIETDCQKVYQRQMLGDRTIVSGYQEDAQRIPT</sequence>
<evidence type="ECO:0000259" key="1">
    <source>
        <dbReference type="Pfam" id="PF13456"/>
    </source>
</evidence>
<dbReference type="Proteomes" id="UP000187203">
    <property type="component" value="Unassembled WGS sequence"/>
</dbReference>